<dbReference type="EMBL" id="CP002454">
    <property type="protein sequence ID" value="ADV65897.1"/>
    <property type="molecule type" value="Genomic_DNA"/>
</dbReference>
<proteinExistence type="predicted"/>
<protein>
    <submittedName>
        <fullName evidence="5">Transcriptional regulator, LacI family</fullName>
    </submittedName>
</protein>
<keyword evidence="1" id="KW-0805">Transcription regulation</keyword>
<dbReference type="PROSITE" id="PS00356">
    <property type="entry name" value="HTH_LACI_1"/>
    <property type="match status" value="1"/>
</dbReference>
<reference evidence="6" key="2">
    <citation type="submission" date="2011-01" db="EMBL/GenBank/DDBJ databases">
        <title>The complete genome of Deinococcus maricopensis DSM 21211.</title>
        <authorList>
            <consortium name="US DOE Joint Genome Institute (JGI-PGF)"/>
            <person name="Lucas S."/>
            <person name="Copeland A."/>
            <person name="Lapidus A."/>
            <person name="Goodwin L."/>
            <person name="Pitluck S."/>
            <person name="Kyrpides N."/>
            <person name="Mavromatis K."/>
            <person name="Pagani I."/>
            <person name="Ivanova N."/>
            <person name="Ovchinnikova G."/>
            <person name="Zeytun A."/>
            <person name="Detter J.C."/>
            <person name="Han C."/>
            <person name="Land M."/>
            <person name="Hauser L."/>
            <person name="Markowitz V."/>
            <person name="Cheng J.-F."/>
            <person name="Hugenholtz P."/>
            <person name="Woyke T."/>
            <person name="Wu D."/>
            <person name="Pukall R."/>
            <person name="Gehrich-Schroeter G."/>
            <person name="Brambilla E."/>
            <person name="Klenk H.-P."/>
            <person name="Eisen J.A."/>
        </authorList>
    </citation>
    <scope>NUCLEOTIDE SEQUENCE [LARGE SCALE GENOMIC DNA]</scope>
    <source>
        <strain evidence="6">DSM 21211 / LMG 22137 / NRRL B-23946 / LB-34</strain>
    </source>
</reference>
<dbReference type="PRINTS" id="PR00036">
    <property type="entry name" value="HTHLACI"/>
</dbReference>
<dbReference type="Gene3D" id="1.10.260.40">
    <property type="entry name" value="lambda repressor-like DNA-binding domains"/>
    <property type="match status" value="1"/>
</dbReference>
<dbReference type="eggNOG" id="COG1609">
    <property type="taxonomic scope" value="Bacteria"/>
</dbReference>
<reference evidence="5 6" key="1">
    <citation type="journal article" date="2011" name="Stand. Genomic Sci.">
        <title>Complete genome sequence of Deinococcus maricopensis type strain (LB-34).</title>
        <authorList>
            <person name="Pukall R."/>
            <person name="Zeytun A."/>
            <person name="Lucas S."/>
            <person name="Lapidus A."/>
            <person name="Hammon N."/>
            <person name="Deshpande S."/>
            <person name="Nolan M."/>
            <person name="Cheng J.F."/>
            <person name="Pitluck S."/>
            <person name="Liolios K."/>
            <person name="Pagani I."/>
            <person name="Mikhailova N."/>
            <person name="Ivanova N."/>
            <person name="Mavromatis K."/>
            <person name="Pati A."/>
            <person name="Tapia R."/>
            <person name="Han C."/>
            <person name="Goodwin L."/>
            <person name="Chen A."/>
            <person name="Palaniappan K."/>
            <person name="Land M."/>
            <person name="Hauser L."/>
            <person name="Chang Y.J."/>
            <person name="Jeffries C.D."/>
            <person name="Brambilla E.M."/>
            <person name="Rohde M."/>
            <person name="Goker M."/>
            <person name="Detter J.C."/>
            <person name="Woyke T."/>
            <person name="Bristow J."/>
            <person name="Eisen J.A."/>
            <person name="Markowitz V."/>
            <person name="Hugenholtz P."/>
            <person name="Kyrpides N.C."/>
            <person name="Klenk H.P."/>
        </authorList>
    </citation>
    <scope>NUCLEOTIDE SEQUENCE [LARGE SCALE GENOMIC DNA]</scope>
    <source>
        <strain evidence="6">DSM 21211 / LMG 22137 / NRRL B-23946 / LB-34</strain>
    </source>
</reference>
<dbReference type="CDD" id="cd06267">
    <property type="entry name" value="PBP1_LacI_sugar_binding-like"/>
    <property type="match status" value="1"/>
</dbReference>
<gene>
    <name evidence="5" type="ordered locus">Deima_0234</name>
</gene>
<dbReference type="Pfam" id="PF00356">
    <property type="entry name" value="LacI"/>
    <property type="match status" value="1"/>
</dbReference>
<dbReference type="InterPro" id="IPR010982">
    <property type="entry name" value="Lambda_DNA-bd_dom_sf"/>
</dbReference>
<dbReference type="Pfam" id="PF13377">
    <property type="entry name" value="Peripla_BP_3"/>
    <property type="match status" value="1"/>
</dbReference>
<sequence>MSDPPLTVTLQDVARHAGVSKMTVSNVINNKPGMSPATRERVQRAIDETGYVVNAAARVLAGGRMNLLGVITPRINWPFVTEILHGASSVVENAGLDLAIFTTADNPRVERERATLLRTLADGVLLIIPAADEHQVFGPTPVVTIAGDGPYTVSVDDEQGGRLAAQHLLSLGHTRIAHIRGAITTSRHDARDRERGFRTALQDAGVDLPDHLVRDGQYTEDGGERAARALLTLPEPPTAIFAANDRSAIGALHAAEALGVRVPEQLSIVGYDDVQIASLARPALTTIRQPLQAMGERAALTLLDLTRGVTPAQAHTRFPAALVVRDSTAPPVREVTVSP</sequence>
<keyword evidence="2" id="KW-0238">DNA-binding</keyword>
<dbReference type="KEGG" id="dmr:Deima_0234"/>
<keyword evidence="3" id="KW-0804">Transcription</keyword>
<feature type="domain" description="HTH lacI-type" evidence="4">
    <location>
        <begin position="8"/>
        <end position="62"/>
    </location>
</feature>
<dbReference type="STRING" id="709986.Deima_0234"/>
<dbReference type="GO" id="GO:0003700">
    <property type="term" value="F:DNA-binding transcription factor activity"/>
    <property type="evidence" value="ECO:0007669"/>
    <property type="project" value="TreeGrafter"/>
</dbReference>
<dbReference type="AlphaFoldDB" id="E8U460"/>
<name>E8U460_DEIML</name>
<dbReference type="SUPFAM" id="SSF53822">
    <property type="entry name" value="Periplasmic binding protein-like I"/>
    <property type="match status" value="1"/>
</dbReference>
<dbReference type="InterPro" id="IPR046335">
    <property type="entry name" value="LacI/GalR-like_sensor"/>
</dbReference>
<dbReference type="InterPro" id="IPR000843">
    <property type="entry name" value="HTH_LacI"/>
</dbReference>
<dbReference type="RefSeq" id="WP_013555402.1">
    <property type="nucleotide sequence ID" value="NC_014958.1"/>
</dbReference>
<dbReference type="PANTHER" id="PTHR30146:SF109">
    <property type="entry name" value="HTH-TYPE TRANSCRIPTIONAL REGULATOR GALS"/>
    <property type="match status" value="1"/>
</dbReference>
<dbReference type="PROSITE" id="PS50932">
    <property type="entry name" value="HTH_LACI_2"/>
    <property type="match status" value="1"/>
</dbReference>
<evidence type="ECO:0000313" key="5">
    <source>
        <dbReference type="EMBL" id="ADV65897.1"/>
    </source>
</evidence>
<accession>E8U460</accession>
<dbReference type="Proteomes" id="UP000008635">
    <property type="component" value="Chromosome"/>
</dbReference>
<evidence type="ECO:0000259" key="4">
    <source>
        <dbReference type="PROSITE" id="PS50932"/>
    </source>
</evidence>
<dbReference type="GO" id="GO:0000976">
    <property type="term" value="F:transcription cis-regulatory region binding"/>
    <property type="evidence" value="ECO:0007669"/>
    <property type="project" value="TreeGrafter"/>
</dbReference>
<evidence type="ECO:0000256" key="3">
    <source>
        <dbReference type="ARBA" id="ARBA00023163"/>
    </source>
</evidence>
<dbReference type="CDD" id="cd01392">
    <property type="entry name" value="HTH_LacI"/>
    <property type="match status" value="1"/>
</dbReference>
<keyword evidence="6" id="KW-1185">Reference proteome</keyword>
<dbReference type="SMART" id="SM00354">
    <property type="entry name" value="HTH_LACI"/>
    <property type="match status" value="1"/>
</dbReference>
<organism evidence="5 6">
    <name type="scientific">Deinococcus maricopensis (strain DSM 21211 / LMG 22137 / NRRL B-23946 / LB-34)</name>
    <dbReference type="NCBI Taxonomy" id="709986"/>
    <lineage>
        <taxon>Bacteria</taxon>
        <taxon>Thermotogati</taxon>
        <taxon>Deinococcota</taxon>
        <taxon>Deinococci</taxon>
        <taxon>Deinococcales</taxon>
        <taxon>Deinococcaceae</taxon>
        <taxon>Deinococcus</taxon>
    </lineage>
</organism>
<evidence type="ECO:0000256" key="1">
    <source>
        <dbReference type="ARBA" id="ARBA00023015"/>
    </source>
</evidence>
<evidence type="ECO:0000256" key="2">
    <source>
        <dbReference type="ARBA" id="ARBA00023125"/>
    </source>
</evidence>
<dbReference type="InterPro" id="IPR028082">
    <property type="entry name" value="Peripla_BP_I"/>
</dbReference>
<evidence type="ECO:0000313" key="6">
    <source>
        <dbReference type="Proteomes" id="UP000008635"/>
    </source>
</evidence>
<dbReference type="PANTHER" id="PTHR30146">
    <property type="entry name" value="LACI-RELATED TRANSCRIPTIONAL REPRESSOR"/>
    <property type="match status" value="1"/>
</dbReference>
<dbReference type="SUPFAM" id="SSF47413">
    <property type="entry name" value="lambda repressor-like DNA-binding domains"/>
    <property type="match status" value="1"/>
</dbReference>
<dbReference type="HOGENOM" id="CLU_037628_6_1_0"/>
<dbReference type="Gene3D" id="3.40.50.2300">
    <property type="match status" value="2"/>
</dbReference>